<comment type="similarity">
    <text evidence="10">Belongs to the TRAFAC class YlqF/YawG GTPase family. RsgA subfamily.</text>
</comment>
<feature type="binding site" evidence="10">
    <location>
        <position position="283"/>
    </location>
    <ligand>
        <name>Zn(2+)</name>
        <dbReference type="ChEBI" id="CHEBI:29105"/>
    </ligand>
</feature>
<keyword evidence="8 10" id="KW-0694">RNA-binding</keyword>
<dbReference type="Proteomes" id="UP000321323">
    <property type="component" value="Chromosome"/>
</dbReference>
<evidence type="ECO:0000256" key="3">
    <source>
        <dbReference type="ARBA" id="ARBA00022723"/>
    </source>
</evidence>
<protein>
    <recommendedName>
        <fullName evidence="10">Small ribosomal subunit biogenesis GTPase RsgA</fullName>
        <ecNumber evidence="10">3.6.1.-</ecNumber>
    </recommendedName>
</protein>
<feature type="domain" description="CP-type G" evidence="12">
    <location>
        <begin position="92"/>
        <end position="255"/>
    </location>
</feature>
<evidence type="ECO:0000313" key="14">
    <source>
        <dbReference type="Proteomes" id="UP000321323"/>
    </source>
</evidence>
<keyword evidence="3 10" id="KW-0479">Metal-binding</keyword>
<feature type="binding site" evidence="10">
    <location>
        <position position="278"/>
    </location>
    <ligand>
        <name>Zn(2+)</name>
        <dbReference type="ChEBI" id="CHEBI:29105"/>
    </ligand>
</feature>
<dbReference type="Gene3D" id="3.40.50.300">
    <property type="entry name" value="P-loop containing nucleotide triphosphate hydrolases"/>
    <property type="match status" value="1"/>
</dbReference>
<dbReference type="EC" id="3.6.1.-" evidence="10"/>
<keyword evidence="5 10" id="KW-0547">Nucleotide-binding</keyword>
<organism evidence="13 14">
    <name type="scientific">[Empedobacter] haloabium</name>
    <dbReference type="NCBI Taxonomy" id="592317"/>
    <lineage>
        <taxon>Bacteria</taxon>
        <taxon>Pseudomonadati</taxon>
        <taxon>Pseudomonadota</taxon>
        <taxon>Betaproteobacteria</taxon>
        <taxon>Burkholderiales</taxon>
        <taxon>Oxalobacteraceae</taxon>
        <taxon>Telluria group</taxon>
        <taxon>Telluria group incertae sedis</taxon>
    </lineage>
</organism>
<name>A0ABZ1UJE8_9BURK</name>
<keyword evidence="2 10" id="KW-0690">Ribosome biogenesis</keyword>
<dbReference type="InterPro" id="IPR004881">
    <property type="entry name" value="Ribosome_biogen_GTPase_RsgA"/>
</dbReference>
<keyword evidence="7 10" id="KW-0862">Zinc</keyword>
<evidence type="ECO:0000256" key="2">
    <source>
        <dbReference type="ARBA" id="ARBA00022517"/>
    </source>
</evidence>
<evidence type="ECO:0000256" key="7">
    <source>
        <dbReference type="ARBA" id="ARBA00022833"/>
    </source>
</evidence>
<dbReference type="EMBL" id="CP136508">
    <property type="protein sequence ID" value="WUR12389.1"/>
    <property type="molecule type" value="Genomic_DNA"/>
</dbReference>
<feature type="binding site" evidence="10">
    <location>
        <begin position="147"/>
        <end position="150"/>
    </location>
    <ligand>
        <name>GTP</name>
        <dbReference type="ChEBI" id="CHEBI:37565"/>
    </ligand>
</feature>
<evidence type="ECO:0000259" key="12">
    <source>
        <dbReference type="PROSITE" id="PS51721"/>
    </source>
</evidence>
<comment type="function">
    <text evidence="10">One of several proteins that assist in the late maturation steps of the functional core of the 30S ribosomal subunit. Helps release RbfA from mature subunits. May play a role in the assembly of ribosomal proteins into the subunit. Circularly permuted GTPase that catalyzes slow GTP hydrolysis, GTPase activity is stimulated by the 30S ribosomal subunit.</text>
</comment>
<keyword evidence="6 10" id="KW-0378">Hydrolase</keyword>
<reference evidence="13 14" key="1">
    <citation type="journal article" date="2019" name="Int. J. Syst. Evol. Microbiol.">
        <title>The Draft Whole-Genome Sequence of the Antibiotic Producer Empedobacter haloabium ATCC 31962 Provides Indications for Its Taxonomic Reclassification.</title>
        <authorList>
            <person name="Miess H."/>
            <person name="Arlt P."/>
            <person name="Apel A.K."/>
            <person name="Weber T."/>
            <person name="Nieselt K."/>
            <person name="Hanssen F."/>
            <person name="Czemmel S."/>
            <person name="Nahnsen S."/>
            <person name="Gross H."/>
        </authorList>
    </citation>
    <scope>NUCLEOTIDE SEQUENCE [LARGE SCALE GENOMIC DNA]</scope>
    <source>
        <strain evidence="13 14">ATCC 31962</strain>
    </source>
</reference>
<feature type="binding site" evidence="10">
    <location>
        <position position="291"/>
    </location>
    <ligand>
        <name>Zn(2+)</name>
        <dbReference type="ChEBI" id="CHEBI:29105"/>
    </ligand>
</feature>
<dbReference type="InterPro" id="IPR027417">
    <property type="entry name" value="P-loop_NTPase"/>
</dbReference>
<feature type="binding site" evidence="10">
    <location>
        <begin position="198"/>
        <end position="206"/>
    </location>
    <ligand>
        <name>GTP</name>
        <dbReference type="ChEBI" id="CHEBI:37565"/>
    </ligand>
</feature>
<dbReference type="PANTHER" id="PTHR32120:SF10">
    <property type="entry name" value="SMALL RIBOSOMAL SUBUNIT BIOGENESIS GTPASE RSGA"/>
    <property type="match status" value="1"/>
</dbReference>
<evidence type="ECO:0000259" key="11">
    <source>
        <dbReference type="PROSITE" id="PS50936"/>
    </source>
</evidence>
<evidence type="ECO:0000256" key="4">
    <source>
        <dbReference type="ARBA" id="ARBA00022730"/>
    </source>
</evidence>
<sequence length="349" mass="38977">MSYSFLQRLGWCNAFLQQLSFDELCSDSTVGHLARVTAVHRNRVEAIGVEGERSIVVPAPFQPVSQHLAVGDWVLAEDASEHYRLRRILEPKNRIRRINHGLPQVIAANVDYLWIVTSANEEFNVKRLQRYLALAHEFAIVPVVILTKIDLCADLDDYLARVHAVGADHVHALSVHVPATLGVLQNYLAEGTTIALVGSSGVGKSTLVNAMFAMTLPTREIRTHDARGKHTTTHRELFFTDGGVAIVDTPGMRELQLYDGEQGIERTFSSIVELARSCRYGDCSHENEPGCAIRQAIADGAIAQAHFDNYRKLAREEASQQRRSLGAHAVKEHTRAYFKKIHSHNKLKY</sequence>
<dbReference type="Pfam" id="PF03193">
    <property type="entry name" value="RsgA_GTPase"/>
    <property type="match status" value="1"/>
</dbReference>
<evidence type="ECO:0000256" key="5">
    <source>
        <dbReference type="ARBA" id="ARBA00022741"/>
    </source>
</evidence>
<evidence type="ECO:0000256" key="9">
    <source>
        <dbReference type="ARBA" id="ARBA00023134"/>
    </source>
</evidence>
<evidence type="ECO:0000256" key="8">
    <source>
        <dbReference type="ARBA" id="ARBA00022884"/>
    </source>
</evidence>
<keyword evidence="4 10" id="KW-0699">rRNA-binding</keyword>
<evidence type="ECO:0000256" key="6">
    <source>
        <dbReference type="ARBA" id="ARBA00022801"/>
    </source>
</evidence>
<evidence type="ECO:0000256" key="10">
    <source>
        <dbReference type="HAMAP-Rule" id="MF_01820"/>
    </source>
</evidence>
<dbReference type="PROSITE" id="PS51721">
    <property type="entry name" value="G_CP"/>
    <property type="match status" value="1"/>
</dbReference>
<accession>A0ABZ1UJE8</accession>
<dbReference type="NCBIfam" id="TIGR00157">
    <property type="entry name" value="ribosome small subunit-dependent GTPase A"/>
    <property type="match status" value="1"/>
</dbReference>
<evidence type="ECO:0000256" key="1">
    <source>
        <dbReference type="ARBA" id="ARBA00022490"/>
    </source>
</evidence>
<dbReference type="InterPro" id="IPR030378">
    <property type="entry name" value="G_CP_dom"/>
</dbReference>
<proteinExistence type="inferred from homology"/>
<dbReference type="HAMAP" id="MF_01820">
    <property type="entry name" value="GTPase_RsgA"/>
    <property type="match status" value="1"/>
</dbReference>
<dbReference type="CDD" id="cd01854">
    <property type="entry name" value="YjeQ_EngC"/>
    <property type="match status" value="1"/>
</dbReference>
<keyword evidence="1 10" id="KW-0963">Cytoplasm</keyword>
<evidence type="ECO:0000313" key="13">
    <source>
        <dbReference type="EMBL" id="WUR12389.1"/>
    </source>
</evidence>
<dbReference type="SUPFAM" id="SSF52540">
    <property type="entry name" value="P-loop containing nucleoside triphosphate hydrolases"/>
    <property type="match status" value="1"/>
</dbReference>
<gene>
    <name evidence="10 13" type="primary">rsgA</name>
    <name evidence="13" type="ORF">E7V67_022210</name>
</gene>
<keyword evidence="9 10" id="KW-0342">GTP-binding</keyword>
<feature type="domain" description="EngC GTPase" evidence="11">
    <location>
        <begin position="108"/>
        <end position="253"/>
    </location>
</feature>
<keyword evidence="14" id="KW-1185">Reference proteome</keyword>
<comment type="cofactor">
    <cofactor evidence="10">
        <name>Zn(2+)</name>
        <dbReference type="ChEBI" id="CHEBI:29105"/>
    </cofactor>
    <text evidence="10">Binds 1 zinc ion per subunit.</text>
</comment>
<dbReference type="InterPro" id="IPR010914">
    <property type="entry name" value="RsgA_GTPase_dom"/>
</dbReference>
<dbReference type="PANTHER" id="PTHR32120">
    <property type="entry name" value="SMALL RIBOSOMAL SUBUNIT BIOGENESIS GTPASE RSGA"/>
    <property type="match status" value="1"/>
</dbReference>
<comment type="subunit">
    <text evidence="10">Monomer. Associates with 30S ribosomal subunit, binds 16S rRNA.</text>
</comment>
<dbReference type="PROSITE" id="PS50936">
    <property type="entry name" value="ENGC_GTPASE"/>
    <property type="match status" value="1"/>
</dbReference>
<comment type="subcellular location">
    <subcellularLocation>
        <location evidence="10">Cytoplasm</location>
    </subcellularLocation>
</comment>
<dbReference type="Gene3D" id="1.10.40.50">
    <property type="entry name" value="Probable gtpase engc, domain 3"/>
    <property type="match status" value="1"/>
</dbReference>
<feature type="binding site" evidence="10">
    <location>
        <position position="285"/>
    </location>
    <ligand>
        <name>Zn(2+)</name>
        <dbReference type="ChEBI" id="CHEBI:29105"/>
    </ligand>
</feature>